<comment type="caution">
    <text evidence="1">The sequence shown here is derived from an EMBL/GenBank/DDBJ whole genome shotgun (WGS) entry which is preliminary data.</text>
</comment>
<proteinExistence type="predicted"/>
<gene>
    <name evidence="1" type="ORF">BGO89_13530</name>
</gene>
<dbReference type="Proteomes" id="UP000184233">
    <property type="component" value="Unassembled WGS sequence"/>
</dbReference>
<name>A0A1M3KVC7_9BACT</name>
<sequence>MHNDSMILTTSEVDVLSDRLSKRLGYTIGQIDILQVFNQYREEIDKVLNGSSEKMRLYVVEDFLSGIDFRDLWVEIEHEEVNDTLPQMPGDLLGFIVKSVGKRWMIHKYDEDPFPSDPHAHCEEDSLKLDLTNGDCHSAKHKRIVRRLRRKDLLEIRSKFNMKGVTLPNLAV</sequence>
<organism evidence="1 2">
    <name type="scientific">Candidatus Kapaibacterium thiocyanatum</name>
    <dbReference type="NCBI Taxonomy" id="1895771"/>
    <lineage>
        <taxon>Bacteria</taxon>
        <taxon>Pseudomonadati</taxon>
        <taxon>Candidatus Kapaibacteriota</taxon>
        <taxon>Candidatus Kapaibacteriia</taxon>
        <taxon>Candidatus Kapaibacteriales</taxon>
        <taxon>Candidatus Kapaibacteriaceae</taxon>
        <taxon>Candidatus Kapaibacterium</taxon>
    </lineage>
</organism>
<dbReference type="EMBL" id="MKVH01000025">
    <property type="protein sequence ID" value="OJX56349.1"/>
    <property type="molecule type" value="Genomic_DNA"/>
</dbReference>
<reference evidence="1 2" key="1">
    <citation type="submission" date="2016-09" db="EMBL/GenBank/DDBJ databases">
        <title>Genome-resolved meta-omics ties microbial dynamics to process performance in biotechnology for thiocyanate degradation.</title>
        <authorList>
            <person name="Kantor R.S."/>
            <person name="Huddy R.J."/>
            <person name="Iyer R."/>
            <person name="Thomas B.C."/>
            <person name="Brown C.T."/>
            <person name="Anantharaman K."/>
            <person name="Tringe S."/>
            <person name="Hettich R.L."/>
            <person name="Harrison S.T."/>
            <person name="Banfield J.F."/>
        </authorList>
    </citation>
    <scope>NUCLEOTIDE SEQUENCE [LARGE SCALE GENOMIC DNA]</scope>
    <source>
        <strain evidence="1">59-99</strain>
    </source>
</reference>
<dbReference type="AlphaFoldDB" id="A0A1M3KVC7"/>
<evidence type="ECO:0000313" key="2">
    <source>
        <dbReference type="Proteomes" id="UP000184233"/>
    </source>
</evidence>
<accession>A0A1M3KVC7</accession>
<protein>
    <submittedName>
        <fullName evidence="1">Uncharacterized protein</fullName>
    </submittedName>
</protein>
<evidence type="ECO:0000313" key="1">
    <source>
        <dbReference type="EMBL" id="OJX56349.1"/>
    </source>
</evidence>